<feature type="chain" id="PRO_5007882735" description="Lysozyme-like domain protein" evidence="1">
    <location>
        <begin position="23"/>
        <end position="372"/>
    </location>
</feature>
<dbReference type="InterPro" id="IPR023346">
    <property type="entry name" value="Lysozyme-like_dom_sf"/>
</dbReference>
<evidence type="ECO:0000256" key="1">
    <source>
        <dbReference type="SAM" id="SignalP"/>
    </source>
</evidence>
<keyword evidence="3" id="KW-1185">Reference proteome</keyword>
<evidence type="ECO:0000313" key="2">
    <source>
        <dbReference type="EMBL" id="OAA36854.1"/>
    </source>
</evidence>
<keyword evidence="1" id="KW-0732">Signal</keyword>
<dbReference type="SUPFAM" id="SSF53955">
    <property type="entry name" value="Lysozyme-like"/>
    <property type="match status" value="1"/>
</dbReference>
<comment type="caution">
    <text evidence="2">The sequence shown here is derived from an EMBL/GenBank/DDBJ whole genome shotgun (WGS) entry which is preliminary data.</text>
</comment>
<dbReference type="EMBL" id="AZHC01000033">
    <property type="protein sequence ID" value="OAA36854.1"/>
    <property type="molecule type" value="Genomic_DNA"/>
</dbReference>
<sequence>MKTTMMKMIAVTLLSFVVAVAAFPASSGLRMMMCTPGTLVCDGDTRFGMCDTNSVAVWMDVAEGTKCVCSASTCSMITASTGGGGADPKPTPIPMPTPMAALLEKEPEFVLVSIPLEENPSSIAKSATATVAKVQTQPAFTVAGSAPTSSQTPPMLSFAGLDAGSGSAPGRTYIKTFRGTGIPTEGWPEMSQWIDFDAMWSSNLAGTIRESCTAFQQPKNSEQESSDIRAAIQSVGKASGVDERFILAAVLQESGGCVRAPTTSNGVTNPGLMQSHNGAHTCYNVSPCPSATIAGMIQDGVTGTSSGHGYQNLLPMAGSGVSQSYKAARLYNSGSIAQSGLLEDGIATHCYVTDIANRLIGWSEGGSGCDIP</sequence>
<reference evidence="2 3" key="1">
    <citation type="journal article" date="2016" name="Genome Biol. Evol.">
        <title>Divergent and convergent evolution of fungal pathogenicity.</title>
        <authorList>
            <person name="Shang Y."/>
            <person name="Xiao G."/>
            <person name="Zheng P."/>
            <person name="Cen K."/>
            <person name="Zhan S."/>
            <person name="Wang C."/>
        </authorList>
    </citation>
    <scope>NUCLEOTIDE SEQUENCE [LARGE SCALE GENOMIC DNA]</scope>
    <source>
        <strain evidence="2 3">RCEF 4871</strain>
    </source>
</reference>
<organism evidence="2 3">
    <name type="scientific">Metarhizium rileyi (strain RCEF 4871)</name>
    <name type="common">Nomuraea rileyi</name>
    <dbReference type="NCBI Taxonomy" id="1649241"/>
    <lineage>
        <taxon>Eukaryota</taxon>
        <taxon>Fungi</taxon>
        <taxon>Dikarya</taxon>
        <taxon>Ascomycota</taxon>
        <taxon>Pezizomycotina</taxon>
        <taxon>Sordariomycetes</taxon>
        <taxon>Hypocreomycetidae</taxon>
        <taxon>Hypocreales</taxon>
        <taxon>Clavicipitaceae</taxon>
        <taxon>Metarhizium</taxon>
    </lineage>
</organism>
<accession>A0A166YFM4</accession>
<evidence type="ECO:0000313" key="3">
    <source>
        <dbReference type="Proteomes" id="UP000243498"/>
    </source>
</evidence>
<feature type="signal peptide" evidence="1">
    <location>
        <begin position="1"/>
        <end position="22"/>
    </location>
</feature>
<dbReference type="Gene3D" id="1.10.530.10">
    <property type="match status" value="1"/>
</dbReference>
<dbReference type="OrthoDB" id="1193027at2759"/>
<evidence type="ECO:0008006" key="4">
    <source>
        <dbReference type="Google" id="ProtNLM"/>
    </source>
</evidence>
<dbReference type="Proteomes" id="UP000243498">
    <property type="component" value="Unassembled WGS sequence"/>
</dbReference>
<proteinExistence type="predicted"/>
<dbReference type="OMA" id="HNGANSC"/>
<name>A0A166YFM4_METRR</name>
<dbReference type="AlphaFoldDB" id="A0A166YFM4"/>
<gene>
    <name evidence="2" type="ORF">NOR_07374</name>
</gene>
<protein>
    <recommendedName>
        <fullName evidence="4">Lysozyme-like domain protein</fullName>
    </recommendedName>
</protein>